<evidence type="ECO:0000313" key="9">
    <source>
        <dbReference type="EMBL" id="MFF0501273.1"/>
    </source>
</evidence>
<dbReference type="Pfam" id="PF01494">
    <property type="entry name" value="FAD_binding_3"/>
    <property type="match status" value="1"/>
</dbReference>
<dbReference type="InterPro" id="IPR036188">
    <property type="entry name" value="FAD/NAD-bd_sf"/>
</dbReference>
<comment type="cofactor">
    <cofactor evidence="1">
        <name>heme</name>
        <dbReference type="ChEBI" id="CHEBI:30413"/>
    </cofactor>
</comment>
<dbReference type="RefSeq" id="WP_387401175.1">
    <property type="nucleotide sequence ID" value="NZ_JBIAMT010000008.1"/>
</dbReference>
<evidence type="ECO:0000256" key="4">
    <source>
        <dbReference type="ARBA" id="ARBA00022723"/>
    </source>
</evidence>
<comment type="similarity">
    <text evidence="2">Belongs to the cytochrome P450 family.</text>
</comment>
<dbReference type="SUPFAM" id="SSF48264">
    <property type="entry name" value="Cytochrome P450"/>
    <property type="match status" value="1"/>
</dbReference>
<evidence type="ECO:0000256" key="7">
    <source>
        <dbReference type="ARBA" id="ARBA00023033"/>
    </source>
</evidence>
<keyword evidence="10" id="KW-1185">Reference proteome</keyword>
<gene>
    <name evidence="9" type="ORF">ACFYU5_33095</name>
</gene>
<dbReference type="Gene3D" id="3.50.50.60">
    <property type="entry name" value="FAD/NAD(P)-binding domain"/>
    <property type="match status" value="1"/>
</dbReference>
<dbReference type="Gene3D" id="3.30.9.100">
    <property type="match status" value="1"/>
</dbReference>
<evidence type="ECO:0000256" key="6">
    <source>
        <dbReference type="ARBA" id="ARBA00023004"/>
    </source>
</evidence>
<evidence type="ECO:0000256" key="1">
    <source>
        <dbReference type="ARBA" id="ARBA00001971"/>
    </source>
</evidence>
<sequence>MPDNYDVIVIGGGPAGSTAAGLLAKRGRRVLVLEKEKFPRYHIGESLIPGVVGVLDELGARELVEASGAIKKRGVHLLWGENPEPWVLRFDEIASQPYTFQVKRAEFDNLLLGHARKLGATVVEEATVHEALWEGDRCVGVRYSGVRGGEPREVRAPFVLDASGQAKLLARHVGAVDWHDDLKNLATWTYFQGGERYEGRDAGNIVIENRAPGWLWMIPFGDGTCSVGLVVPTTTYNSGGSSPTDLLYQSIDETTEIKRLLKGAVEVAQPRTTKDWSYTADRMAGPGYVIAGDAAAFVDPLFSTGVILAMKSASKAASVIDQILDEPTTETGLLREYEVGYRKFLDVILSFVRFFYDPTKDAVDYFTNGQTPPDTADQDLPTRKDFVLIITGEYEPEANSPAAGDASSLPRLPFPRNSEDINGIAPLARTLRDTAPAVRVVTTTGDPAWVVSGYSDIKTLLTDSRLGRSHPEPEKAARVADAAVRSGATGTPDVEVARRERFHRLVRPMFSARRVATLQTGITGMVNDLFDGLESGPNPADFHEAVSFPLPVLVICQLLGVPFGERDEFRRYSAGATQIGAPEQAQRAWNDLITYMHKLIETKRSRPGEDGISDLVAAARAENLDDVEIATIGATLLFAGHETTVTRLDLGTLLLLTNPEQRGKLQADPDNLVPGAVEEILRMVAPSTQDYLIRYAHEDIQVGDVAIPAGDAVLLAFTTANRDPNLFANPDTFDITRDTSAHIAFGHGPRFCVGSTLARLELQTMFGALFTRFPHLRLAVPPEELTFRDDTVVGGIASLPVTW</sequence>
<proteinExistence type="inferred from homology"/>
<dbReference type="InterPro" id="IPR002397">
    <property type="entry name" value="Cyt_P450_B"/>
</dbReference>
<comment type="caution">
    <text evidence="9">The sequence shown here is derived from an EMBL/GenBank/DDBJ whole genome shotgun (WGS) entry which is preliminary data.</text>
</comment>
<dbReference type="PANTHER" id="PTHR46696:SF5">
    <property type="entry name" value="CYTOCHROME P450 BJ-1"/>
    <property type="match status" value="1"/>
</dbReference>
<evidence type="ECO:0000256" key="2">
    <source>
        <dbReference type="ARBA" id="ARBA00010617"/>
    </source>
</evidence>
<accession>A0ABW6PDN4</accession>
<keyword evidence="5" id="KW-0560">Oxidoreductase</keyword>
<dbReference type="InterPro" id="IPR001128">
    <property type="entry name" value="Cyt_P450"/>
</dbReference>
<dbReference type="InterPro" id="IPR017972">
    <property type="entry name" value="Cyt_P450_CS"/>
</dbReference>
<dbReference type="PRINTS" id="PR00359">
    <property type="entry name" value="BP450"/>
</dbReference>
<dbReference type="InterPro" id="IPR002938">
    <property type="entry name" value="FAD-bd"/>
</dbReference>
<dbReference type="SUPFAM" id="SSF51905">
    <property type="entry name" value="FAD/NAD(P)-binding domain"/>
    <property type="match status" value="1"/>
</dbReference>
<dbReference type="PANTHER" id="PTHR46696">
    <property type="entry name" value="P450, PUTATIVE (EUROFUNG)-RELATED"/>
    <property type="match status" value="1"/>
</dbReference>
<organism evidence="9 10">
    <name type="scientific">Nocardia aobensis</name>
    <dbReference type="NCBI Taxonomy" id="257277"/>
    <lineage>
        <taxon>Bacteria</taxon>
        <taxon>Bacillati</taxon>
        <taxon>Actinomycetota</taxon>
        <taxon>Actinomycetes</taxon>
        <taxon>Mycobacteriales</taxon>
        <taxon>Nocardiaceae</taxon>
        <taxon>Nocardia</taxon>
    </lineage>
</organism>
<dbReference type="InterPro" id="IPR036396">
    <property type="entry name" value="Cyt_P450_sf"/>
</dbReference>
<keyword evidence="7" id="KW-0503">Monooxygenase</keyword>
<dbReference type="PRINTS" id="PR00385">
    <property type="entry name" value="P450"/>
</dbReference>
<evidence type="ECO:0000256" key="5">
    <source>
        <dbReference type="ARBA" id="ARBA00023002"/>
    </source>
</evidence>
<name>A0ABW6PDN4_9NOCA</name>
<dbReference type="EMBL" id="JBIAMT010000008">
    <property type="protein sequence ID" value="MFF0501273.1"/>
    <property type="molecule type" value="Genomic_DNA"/>
</dbReference>
<evidence type="ECO:0000313" key="10">
    <source>
        <dbReference type="Proteomes" id="UP001601442"/>
    </source>
</evidence>
<keyword evidence="6" id="KW-0408">Iron</keyword>
<dbReference type="PROSITE" id="PS00086">
    <property type="entry name" value="CYTOCHROME_P450"/>
    <property type="match status" value="1"/>
</dbReference>
<dbReference type="Pfam" id="PF00067">
    <property type="entry name" value="p450"/>
    <property type="match status" value="1"/>
</dbReference>
<dbReference type="Gene3D" id="1.10.630.10">
    <property type="entry name" value="Cytochrome P450"/>
    <property type="match status" value="1"/>
</dbReference>
<evidence type="ECO:0000256" key="3">
    <source>
        <dbReference type="ARBA" id="ARBA00022617"/>
    </source>
</evidence>
<keyword evidence="4" id="KW-0479">Metal-binding</keyword>
<keyword evidence="3" id="KW-0349">Heme</keyword>
<dbReference type="Proteomes" id="UP001601442">
    <property type="component" value="Unassembled WGS sequence"/>
</dbReference>
<reference evidence="9 10" key="1">
    <citation type="submission" date="2024-10" db="EMBL/GenBank/DDBJ databases">
        <title>The Natural Products Discovery Center: Release of the First 8490 Sequenced Strains for Exploring Actinobacteria Biosynthetic Diversity.</title>
        <authorList>
            <person name="Kalkreuter E."/>
            <person name="Kautsar S.A."/>
            <person name="Yang D."/>
            <person name="Bader C.D."/>
            <person name="Teijaro C.N."/>
            <person name="Fluegel L."/>
            <person name="Davis C.M."/>
            <person name="Simpson J.R."/>
            <person name="Lauterbach L."/>
            <person name="Steele A.D."/>
            <person name="Gui C."/>
            <person name="Meng S."/>
            <person name="Li G."/>
            <person name="Viehrig K."/>
            <person name="Ye F."/>
            <person name="Su P."/>
            <person name="Kiefer A.F."/>
            <person name="Nichols A."/>
            <person name="Cepeda A.J."/>
            <person name="Yan W."/>
            <person name="Fan B."/>
            <person name="Jiang Y."/>
            <person name="Adhikari A."/>
            <person name="Zheng C.-J."/>
            <person name="Schuster L."/>
            <person name="Cowan T.M."/>
            <person name="Smanski M.J."/>
            <person name="Chevrette M.G."/>
            <person name="De Carvalho L.P.S."/>
            <person name="Shen B."/>
        </authorList>
    </citation>
    <scope>NUCLEOTIDE SEQUENCE [LARGE SCALE GENOMIC DNA]</scope>
    <source>
        <strain evidence="9 10">NPDC004119</strain>
    </source>
</reference>
<feature type="domain" description="FAD-binding" evidence="8">
    <location>
        <begin position="5"/>
        <end position="337"/>
    </location>
</feature>
<evidence type="ECO:0000259" key="8">
    <source>
        <dbReference type="Pfam" id="PF01494"/>
    </source>
</evidence>
<protein>
    <submittedName>
        <fullName evidence="9">Cytochrome P450</fullName>
    </submittedName>
</protein>
<dbReference type="CDD" id="cd11031">
    <property type="entry name" value="Cyp158A-like"/>
    <property type="match status" value="1"/>
</dbReference>